<organism evidence="1 2">
    <name type="scientific">Selenomonas ruminantium</name>
    <dbReference type="NCBI Taxonomy" id="971"/>
    <lineage>
        <taxon>Bacteria</taxon>
        <taxon>Bacillati</taxon>
        <taxon>Bacillota</taxon>
        <taxon>Negativicutes</taxon>
        <taxon>Selenomonadales</taxon>
        <taxon>Selenomonadaceae</taxon>
        <taxon>Selenomonas</taxon>
    </lineage>
</organism>
<dbReference type="RefSeq" id="WP_074813135.1">
    <property type="nucleotide sequence ID" value="NZ_FOJX01000001.1"/>
</dbReference>
<sequence>MAERELYFDLNEQDWTICHDGAWLGKEIEDIPLVVVMKSEDDYYIWCKEHRRFELVKKNTGIDWETDTCDMRGFAACFRYRSNETSSKVPNLDYHQCYNPYKESLRIPIRWRLRSDEKTTTVYVSVDICDVIIRYNKDQLVDFAPRIRCYRYGVASYALPAEEKNYFQEKLAYPEKVIYHIMDMLADLAKNIYGIKPAIPEEKIKGENTIMAFMFRPFDLNCYELTRYVPVSKCVPKDCKNAYHIFCEQMGIKPPKGMKKIYYHNPLALPMYRVLLELGVRDYNLMRLFLDGVKIGRLDFATLNPYIFPFWDDTDYEAIEEERKRREQERKNRSIGDRISQAEIDDLLDAGEYERVERRKEYREWNQLKFIMDWLLKEKGEMVTVWRLHKYTKNGPKNWQQDISSMIYQYFDNLSDKIKQEFLDKGFTVAVHDNLVYEINHLDYMRREIKYFWDEEALECEINGFRFELPRYTDEYVDIGKEMNNCVAAYIPGDTYYKDSVIVAVRKDGRCEACIEVIMNDCCIRQAFGVSNEYLAGDVLTAVIIWSEKMLLYDRNHCLEKNEPAHIDRTRAVCKDIPGKKTYFIYSLKELLSLPAEERGNGFYMALTTKFVTAEFNQEKIPPNISINEIPGKDERKYIQTLFPQLDCVIEAAINGVLEAQVVMYKLYSEFMPRNLARKEYWKKKAERRDFPKLLRNVYVAEDFL</sequence>
<dbReference type="EMBL" id="FOJX01000001">
    <property type="protein sequence ID" value="SFA79361.1"/>
    <property type="molecule type" value="Genomic_DNA"/>
</dbReference>
<reference evidence="1 2" key="1">
    <citation type="submission" date="2016-10" db="EMBL/GenBank/DDBJ databases">
        <authorList>
            <person name="de Groot N.N."/>
        </authorList>
    </citation>
    <scope>NUCLEOTIDE SEQUENCE [LARGE SCALE GENOMIC DNA]</scope>
    <source>
        <strain evidence="1 2">L14</strain>
    </source>
</reference>
<proteinExistence type="predicted"/>
<evidence type="ECO:0000313" key="2">
    <source>
        <dbReference type="Proteomes" id="UP000183843"/>
    </source>
</evidence>
<accession>A0A1I0VSK2</accession>
<name>A0A1I0VSK2_SELRU</name>
<dbReference type="Proteomes" id="UP000183843">
    <property type="component" value="Unassembled WGS sequence"/>
</dbReference>
<protein>
    <submittedName>
        <fullName evidence="1">PcfJ-like protein</fullName>
    </submittedName>
</protein>
<evidence type="ECO:0000313" key="1">
    <source>
        <dbReference type="EMBL" id="SFA79361.1"/>
    </source>
</evidence>
<dbReference type="AlphaFoldDB" id="A0A1I0VSK2"/>
<gene>
    <name evidence="1" type="ORF">SAMN05216587_101916</name>
</gene>